<sequence>MYLIVGLYLPQVSKCDAVPGRSNQTSISVKREGVYYGRPGAPRGYIRTCSDSPVIMDLVAWRGEGGKQLRSFVDSTSRFAYRIECKQGVKCDAVPGRSNQTSISVKREGVYYGQCSEIRGTNHASTRAPGYIGRLLSQLFPVAHCAGYDEAGPSRPTASVALSQRHPVLESIPLLEGIPVPEEHTWEAVASPFYYSSLVHIPGEIQDPLTLSKLSKLNGYLLFWDLDVKKEICGGYTQALQRELDQTAAVLLPAKLDFFIEKEETRFLTHKFGNTLWQTYANQSYFLPEKKSIFEESVRLTLHRYGLTTKTRLSDGIFSLRLHGRNSPVFCQVIREFWAKVSVLSPN</sequence>
<dbReference type="InterPro" id="IPR008972">
    <property type="entry name" value="Cupredoxin"/>
</dbReference>
<evidence type="ECO:0000256" key="1">
    <source>
        <dbReference type="ARBA" id="ARBA00001935"/>
    </source>
</evidence>
<dbReference type="GO" id="GO:0016020">
    <property type="term" value="C:membrane"/>
    <property type="evidence" value="ECO:0007669"/>
    <property type="project" value="UniProtKB-SubCell"/>
</dbReference>
<dbReference type="Gene3D" id="2.60.40.420">
    <property type="entry name" value="Cupredoxins - blue copper proteins"/>
    <property type="match status" value="1"/>
</dbReference>
<dbReference type="GO" id="GO:0004129">
    <property type="term" value="F:cytochrome-c oxidase activity"/>
    <property type="evidence" value="ECO:0007669"/>
    <property type="project" value="UniProtKB-EC"/>
</dbReference>
<comment type="cofactor">
    <cofactor evidence="1">
        <name>Cu cation</name>
        <dbReference type="ChEBI" id="CHEBI:23378"/>
    </cofactor>
</comment>
<dbReference type="AlphaFoldDB" id="A0A3S3PUX4"/>
<dbReference type="EMBL" id="QPKB01000738">
    <property type="protein sequence ID" value="RWR98175.1"/>
    <property type="molecule type" value="Genomic_DNA"/>
</dbReference>
<accession>A0A3S3PUX4</accession>
<evidence type="ECO:0000313" key="8">
    <source>
        <dbReference type="EMBL" id="RWR98175.1"/>
    </source>
</evidence>
<dbReference type="OrthoDB" id="539285at2759"/>
<dbReference type="PANTHER" id="PTHR22888">
    <property type="entry name" value="CYTOCHROME C OXIDASE, SUBUNIT II"/>
    <property type="match status" value="1"/>
</dbReference>
<comment type="caution">
    <text evidence="8">The sequence shown here is derived from an EMBL/GenBank/DDBJ whole genome shotgun (WGS) entry which is preliminary data.</text>
</comment>
<evidence type="ECO:0000313" key="9">
    <source>
        <dbReference type="Proteomes" id="UP000283530"/>
    </source>
</evidence>
<organism evidence="8 9">
    <name type="scientific">Cinnamomum micranthum f. kanehirae</name>
    <dbReference type="NCBI Taxonomy" id="337451"/>
    <lineage>
        <taxon>Eukaryota</taxon>
        <taxon>Viridiplantae</taxon>
        <taxon>Streptophyta</taxon>
        <taxon>Embryophyta</taxon>
        <taxon>Tracheophyta</taxon>
        <taxon>Spermatophyta</taxon>
        <taxon>Magnoliopsida</taxon>
        <taxon>Magnoliidae</taxon>
        <taxon>Laurales</taxon>
        <taxon>Lauraceae</taxon>
        <taxon>Cinnamomum</taxon>
    </lineage>
</organism>
<keyword evidence="9" id="KW-1185">Reference proteome</keyword>
<evidence type="ECO:0000256" key="6">
    <source>
        <dbReference type="ARBA" id="ARBA00049512"/>
    </source>
</evidence>
<keyword evidence="4" id="KW-0472">Membrane</keyword>
<comment type="catalytic activity">
    <reaction evidence="6">
        <text>4 Fe(II)-[cytochrome c] + O2 + 8 H(+)(in) = 4 Fe(III)-[cytochrome c] + 2 H2O + 4 H(+)(out)</text>
        <dbReference type="Rhea" id="RHEA:11436"/>
        <dbReference type="Rhea" id="RHEA-COMP:10350"/>
        <dbReference type="Rhea" id="RHEA-COMP:14399"/>
        <dbReference type="ChEBI" id="CHEBI:15377"/>
        <dbReference type="ChEBI" id="CHEBI:15378"/>
        <dbReference type="ChEBI" id="CHEBI:15379"/>
        <dbReference type="ChEBI" id="CHEBI:29033"/>
        <dbReference type="ChEBI" id="CHEBI:29034"/>
        <dbReference type="EC" id="7.1.1.9"/>
    </reaction>
    <physiologicalReaction direction="left-to-right" evidence="6">
        <dbReference type="Rhea" id="RHEA:11437"/>
    </physiologicalReaction>
</comment>
<protein>
    <recommendedName>
        <fullName evidence="5">Cytochrome c oxidase polypeptide II</fullName>
    </recommendedName>
</protein>
<feature type="domain" description="Cytochrome oxidase subunit II copper A binding" evidence="7">
    <location>
        <begin position="24"/>
        <end position="146"/>
    </location>
</feature>
<reference evidence="8 9" key="1">
    <citation type="journal article" date="2019" name="Nat. Plants">
        <title>Stout camphor tree genome fills gaps in understanding of flowering plant genome evolution.</title>
        <authorList>
            <person name="Chaw S.M."/>
            <person name="Liu Y.C."/>
            <person name="Wu Y.W."/>
            <person name="Wang H.Y."/>
            <person name="Lin C.I."/>
            <person name="Wu C.S."/>
            <person name="Ke H.M."/>
            <person name="Chang L.Y."/>
            <person name="Hsu C.Y."/>
            <person name="Yang H.T."/>
            <person name="Sudianto E."/>
            <person name="Hsu M.H."/>
            <person name="Wu K.P."/>
            <person name="Wang L.N."/>
            <person name="Leebens-Mack J.H."/>
            <person name="Tsai I.J."/>
        </authorList>
    </citation>
    <scope>NUCLEOTIDE SEQUENCE [LARGE SCALE GENOMIC DNA]</scope>
    <source>
        <strain evidence="9">cv. Chaw 1501</strain>
        <tissue evidence="8">Young leaves</tissue>
    </source>
</reference>
<dbReference type="InterPro" id="IPR002429">
    <property type="entry name" value="CcO_II-like_C"/>
</dbReference>
<evidence type="ECO:0000256" key="4">
    <source>
        <dbReference type="ARBA" id="ARBA00023136"/>
    </source>
</evidence>
<dbReference type="PRINTS" id="PR01166">
    <property type="entry name" value="CYCOXIDASEII"/>
</dbReference>
<name>A0A3S3PUX4_9MAGN</name>
<dbReference type="GO" id="GO:0005507">
    <property type="term" value="F:copper ion binding"/>
    <property type="evidence" value="ECO:0007669"/>
    <property type="project" value="InterPro"/>
</dbReference>
<dbReference type="Pfam" id="PF00116">
    <property type="entry name" value="COX2"/>
    <property type="match status" value="2"/>
</dbReference>
<comment type="similarity">
    <text evidence="3">Belongs to the cytochrome c oxidase subunit 2 family.</text>
</comment>
<proteinExistence type="inferred from homology"/>
<gene>
    <name evidence="8" type="ORF">CKAN_02768100</name>
</gene>
<evidence type="ECO:0000256" key="5">
    <source>
        <dbReference type="ARBA" id="ARBA00031389"/>
    </source>
</evidence>
<dbReference type="GO" id="GO:0042773">
    <property type="term" value="P:ATP synthesis coupled electron transport"/>
    <property type="evidence" value="ECO:0007669"/>
    <property type="project" value="TreeGrafter"/>
</dbReference>
<evidence type="ECO:0000256" key="3">
    <source>
        <dbReference type="ARBA" id="ARBA00007866"/>
    </source>
</evidence>
<dbReference type="InterPro" id="IPR045187">
    <property type="entry name" value="CcO_II"/>
</dbReference>
<dbReference type="Proteomes" id="UP000283530">
    <property type="component" value="Unassembled WGS sequence"/>
</dbReference>
<comment type="subcellular location">
    <subcellularLocation>
        <location evidence="2">Membrane</location>
    </subcellularLocation>
</comment>
<evidence type="ECO:0000256" key="2">
    <source>
        <dbReference type="ARBA" id="ARBA00004370"/>
    </source>
</evidence>
<dbReference type="PROSITE" id="PS50857">
    <property type="entry name" value="COX2_CUA"/>
    <property type="match status" value="1"/>
</dbReference>
<evidence type="ECO:0000259" key="7">
    <source>
        <dbReference type="PROSITE" id="PS50857"/>
    </source>
</evidence>
<dbReference type="SUPFAM" id="SSF49503">
    <property type="entry name" value="Cupredoxins"/>
    <property type="match status" value="1"/>
</dbReference>
<dbReference type="STRING" id="337451.A0A3S3PUX4"/>
<dbReference type="PANTHER" id="PTHR22888:SF9">
    <property type="entry name" value="CYTOCHROME C OXIDASE SUBUNIT 2"/>
    <property type="match status" value="1"/>
</dbReference>